<dbReference type="AlphaFoldDB" id="A0A0K2GAB6"/>
<dbReference type="OrthoDB" id="9797281at2"/>
<evidence type="ECO:0000313" key="1">
    <source>
        <dbReference type="EMBL" id="ALA57532.1"/>
    </source>
</evidence>
<reference evidence="1 2" key="1">
    <citation type="journal article" date="2015" name="Proc. Natl. Acad. Sci. U.S.A.">
        <title>Expanded metabolic versatility of ubiquitous nitrite-oxidizing bacteria from the genus Nitrospira.</title>
        <authorList>
            <person name="Koch H."/>
            <person name="Lucker S."/>
            <person name="Albertsen M."/>
            <person name="Kitzinger K."/>
            <person name="Herbold C."/>
            <person name="Spieck E."/>
            <person name="Nielsen P.H."/>
            <person name="Wagner M."/>
            <person name="Daims H."/>
        </authorList>
    </citation>
    <scope>NUCLEOTIDE SEQUENCE [LARGE SCALE GENOMIC DNA]</scope>
    <source>
        <strain evidence="1 2">NSP M-1</strain>
    </source>
</reference>
<name>A0A0K2GAB6_NITMO</name>
<gene>
    <name evidence="1" type="ORF">NITMOv2_1101</name>
</gene>
<dbReference type="PATRIC" id="fig|42253.5.peg.1085"/>
<dbReference type="STRING" id="42253.NITMOv2_1101"/>
<keyword evidence="2" id="KW-1185">Reference proteome</keyword>
<sequence>MIYWIHIARSIDRVTLHRDRCSEVPSNATSSDFWEGGWFDYPDKERALRAMEQAGTNEQRRCPLCKP</sequence>
<dbReference type="Proteomes" id="UP000069205">
    <property type="component" value="Chromosome"/>
</dbReference>
<dbReference type="EMBL" id="CP011801">
    <property type="protein sequence ID" value="ALA57532.1"/>
    <property type="molecule type" value="Genomic_DNA"/>
</dbReference>
<organism evidence="1 2">
    <name type="scientific">Nitrospira moscoviensis</name>
    <dbReference type="NCBI Taxonomy" id="42253"/>
    <lineage>
        <taxon>Bacteria</taxon>
        <taxon>Pseudomonadati</taxon>
        <taxon>Nitrospirota</taxon>
        <taxon>Nitrospiria</taxon>
        <taxon>Nitrospirales</taxon>
        <taxon>Nitrospiraceae</taxon>
        <taxon>Nitrospira</taxon>
    </lineage>
</organism>
<protein>
    <submittedName>
        <fullName evidence="1">Uncharacterized protein</fullName>
    </submittedName>
</protein>
<evidence type="ECO:0000313" key="2">
    <source>
        <dbReference type="Proteomes" id="UP000069205"/>
    </source>
</evidence>
<proteinExistence type="predicted"/>
<dbReference type="KEGG" id="nmv:NITMOv2_1101"/>
<dbReference type="RefSeq" id="WP_053378859.1">
    <property type="nucleotide sequence ID" value="NZ_CP011801.1"/>
</dbReference>
<accession>A0A0K2GAB6</accession>